<dbReference type="AlphaFoldDB" id="A0AAV5NUI0"/>
<reference evidence="4" key="1">
    <citation type="journal article" date="2019" name="Int. J. Syst. Evol. Microbiol.">
        <title>The Global Catalogue of Microorganisms (GCM) 10K type strain sequencing project: providing services to taxonomists for standard genome sequencing and annotation.</title>
        <authorList>
            <consortium name="The Broad Institute Genomics Platform"/>
            <consortium name="The Broad Institute Genome Sequencing Center for Infectious Disease"/>
            <person name="Wu L."/>
            <person name="Ma J."/>
        </authorList>
    </citation>
    <scope>NUCLEOTIDE SEQUENCE [LARGE SCALE GENOMIC DNA]</scope>
    <source>
        <strain evidence="4">NBRC 15640</strain>
    </source>
</reference>
<dbReference type="Proteomes" id="UP001156690">
    <property type="component" value="Unassembled WGS sequence"/>
</dbReference>
<sequence length="288" mass="33002">MDHFVSIKDISKDQIESTVFELLDICRNEATIKDYYHENAYSLRSKILATLFVSDSLRTRAGFVSSFLRLGGSHLSFDMYEKLIEKNMSNEPLSGITGYISQYVDLIAIRCNSKSYFDDLIQGSSVPVISAGHGQKSHPTTAINYLSSIYKNTKKLNDLNVLVVAVEPKRCVNSLVEGLKKWKGNKVEVRSPFYSDNYDLFSCTELKKFDVIFFDEDIVDYERNSPYFKLSLDMYNNIKSSIHIIHAKPVINLFEHSLKSTLKTDLQKQSRNSSILKSLLYKRLIDIQ</sequence>
<gene>
    <name evidence="3" type="primary">pyrB_2</name>
    <name evidence="3" type="ORF">GCM10007932_32770</name>
</gene>
<keyword evidence="4" id="KW-1185">Reference proteome</keyword>
<dbReference type="PANTHER" id="PTHR45753">
    <property type="entry name" value="ORNITHINE CARBAMOYLTRANSFERASE, MITOCHONDRIAL"/>
    <property type="match status" value="1"/>
</dbReference>
<accession>A0AAV5NUI0</accession>
<comment type="caution">
    <text evidence="3">The sequence shown here is derived from an EMBL/GenBank/DDBJ whole genome shotgun (WGS) entry which is preliminary data.</text>
</comment>
<dbReference type="GO" id="GO:0016597">
    <property type="term" value="F:amino acid binding"/>
    <property type="evidence" value="ECO:0007669"/>
    <property type="project" value="InterPro"/>
</dbReference>
<dbReference type="InterPro" id="IPR036901">
    <property type="entry name" value="Asp/Orn_carbamoylTrfase_sf"/>
</dbReference>
<protein>
    <submittedName>
        <fullName evidence="3">Aspartate carbamoyltransferase</fullName>
    </submittedName>
</protein>
<dbReference type="InterPro" id="IPR006132">
    <property type="entry name" value="Asp/Orn_carbamoyltranf_P-bd"/>
</dbReference>
<name>A0AAV5NUI0_9VIBR</name>
<evidence type="ECO:0000313" key="3">
    <source>
        <dbReference type="EMBL" id="GLQ73917.1"/>
    </source>
</evidence>
<dbReference type="GO" id="GO:0016743">
    <property type="term" value="F:carboxyl- or carbamoyltransferase activity"/>
    <property type="evidence" value="ECO:0007669"/>
    <property type="project" value="InterPro"/>
</dbReference>
<dbReference type="Pfam" id="PF02729">
    <property type="entry name" value="OTCace_N"/>
    <property type="match status" value="1"/>
</dbReference>
<organism evidence="3 4">
    <name type="scientific">Vibrio penaeicida</name>
    <dbReference type="NCBI Taxonomy" id="104609"/>
    <lineage>
        <taxon>Bacteria</taxon>
        <taxon>Pseudomonadati</taxon>
        <taxon>Pseudomonadota</taxon>
        <taxon>Gammaproteobacteria</taxon>
        <taxon>Vibrionales</taxon>
        <taxon>Vibrionaceae</taxon>
        <taxon>Vibrio</taxon>
    </lineage>
</organism>
<dbReference type="EMBL" id="BSNX01000041">
    <property type="protein sequence ID" value="GLQ73917.1"/>
    <property type="molecule type" value="Genomic_DNA"/>
</dbReference>
<dbReference type="RefSeq" id="WP_224067595.1">
    <property type="nucleotide sequence ID" value="NZ_AP025148.1"/>
</dbReference>
<dbReference type="SUPFAM" id="SSF53671">
    <property type="entry name" value="Aspartate/ornithine carbamoyltransferase"/>
    <property type="match status" value="1"/>
</dbReference>
<dbReference type="GO" id="GO:0006520">
    <property type="term" value="P:amino acid metabolic process"/>
    <property type="evidence" value="ECO:0007669"/>
    <property type="project" value="InterPro"/>
</dbReference>
<evidence type="ECO:0000259" key="2">
    <source>
        <dbReference type="Pfam" id="PF02729"/>
    </source>
</evidence>
<proteinExistence type="predicted"/>
<keyword evidence="1" id="KW-0808">Transferase</keyword>
<feature type="domain" description="Aspartate/ornithine carbamoyltransferase carbamoyl-P binding" evidence="2">
    <location>
        <begin position="3"/>
        <end position="149"/>
    </location>
</feature>
<evidence type="ECO:0000256" key="1">
    <source>
        <dbReference type="ARBA" id="ARBA00022679"/>
    </source>
</evidence>
<evidence type="ECO:0000313" key="4">
    <source>
        <dbReference type="Proteomes" id="UP001156690"/>
    </source>
</evidence>
<dbReference type="Gene3D" id="3.40.50.1370">
    <property type="entry name" value="Aspartate/ornithine carbamoyltransferase"/>
    <property type="match status" value="2"/>
</dbReference>